<dbReference type="RefSeq" id="WP_345388482.1">
    <property type="nucleotide sequence ID" value="NZ_BAABHG010000003.1"/>
</dbReference>
<evidence type="ECO:0000313" key="2">
    <source>
        <dbReference type="Proteomes" id="UP001597419"/>
    </source>
</evidence>
<keyword evidence="2" id="KW-1185">Reference proteome</keyword>
<sequence>MSPSSVHTPARPIPAARAAMPVRRRIATYFLGGAGEVPHLIGALTQHGCRVHELSVDIRDGVPESSMVCAVLVAADETEILLDRLRRLPAVASAELA</sequence>
<accession>A0ABW5G735</accession>
<protein>
    <recommendedName>
        <fullName evidence="3">ACT domain-containing protein</fullName>
    </recommendedName>
</protein>
<evidence type="ECO:0008006" key="3">
    <source>
        <dbReference type="Google" id="ProtNLM"/>
    </source>
</evidence>
<organism evidence="1 2">
    <name type="scientific">Amycolatopsis samaneae</name>
    <dbReference type="NCBI Taxonomy" id="664691"/>
    <lineage>
        <taxon>Bacteria</taxon>
        <taxon>Bacillati</taxon>
        <taxon>Actinomycetota</taxon>
        <taxon>Actinomycetes</taxon>
        <taxon>Pseudonocardiales</taxon>
        <taxon>Pseudonocardiaceae</taxon>
        <taxon>Amycolatopsis</taxon>
    </lineage>
</organism>
<gene>
    <name evidence="1" type="ORF">ACFSYJ_01745</name>
</gene>
<dbReference type="EMBL" id="JBHUKU010000002">
    <property type="protein sequence ID" value="MFD2457297.1"/>
    <property type="molecule type" value="Genomic_DNA"/>
</dbReference>
<comment type="caution">
    <text evidence="1">The sequence shown here is derived from an EMBL/GenBank/DDBJ whole genome shotgun (WGS) entry which is preliminary data.</text>
</comment>
<dbReference type="Proteomes" id="UP001597419">
    <property type="component" value="Unassembled WGS sequence"/>
</dbReference>
<name>A0ABW5G735_9PSEU</name>
<reference evidence="2" key="1">
    <citation type="journal article" date="2019" name="Int. J. Syst. Evol. Microbiol.">
        <title>The Global Catalogue of Microorganisms (GCM) 10K type strain sequencing project: providing services to taxonomists for standard genome sequencing and annotation.</title>
        <authorList>
            <consortium name="The Broad Institute Genomics Platform"/>
            <consortium name="The Broad Institute Genome Sequencing Center for Infectious Disease"/>
            <person name="Wu L."/>
            <person name="Ma J."/>
        </authorList>
    </citation>
    <scope>NUCLEOTIDE SEQUENCE [LARGE SCALE GENOMIC DNA]</scope>
    <source>
        <strain evidence="2">CGMCC 4.7643</strain>
    </source>
</reference>
<proteinExistence type="predicted"/>
<evidence type="ECO:0000313" key="1">
    <source>
        <dbReference type="EMBL" id="MFD2457297.1"/>
    </source>
</evidence>